<dbReference type="InterPro" id="IPR013714">
    <property type="entry name" value="Golgi_TVP15"/>
</dbReference>
<feature type="transmembrane region" description="Helical" evidence="5">
    <location>
        <begin position="99"/>
        <end position="118"/>
    </location>
</feature>
<evidence type="ECO:0000256" key="3">
    <source>
        <dbReference type="ARBA" id="ARBA00022989"/>
    </source>
</evidence>
<dbReference type="STRING" id="91626.A0A0C9MCU5"/>
<dbReference type="GO" id="GO:0016020">
    <property type="term" value="C:membrane"/>
    <property type="evidence" value="ECO:0007669"/>
    <property type="project" value="UniProtKB-SubCell"/>
</dbReference>
<dbReference type="Pfam" id="PF08507">
    <property type="entry name" value="COPI_assoc"/>
    <property type="match status" value="1"/>
</dbReference>
<dbReference type="OrthoDB" id="423534at2759"/>
<gene>
    <name evidence="6" type="ORF">MAM1_0205c07968</name>
</gene>
<evidence type="ECO:0000313" key="7">
    <source>
        <dbReference type="Proteomes" id="UP000053815"/>
    </source>
</evidence>
<proteinExistence type="predicted"/>
<dbReference type="EMBL" id="DF836494">
    <property type="protein sequence ID" value="GAN08456.1"/>
    <property type="molecule type" value="Genomic_DNA"/>
</dbReference>
<evidence type="ECO:0000256" key="1">
    <source>
        <dbReference type="ARBA" id="ARBA00004141"/>
    </source>
</evidence>
<keyword evidence="7" id="KW-1185">Reference proteome</keyword>
<accession>A0A0C9MCU5</accession>
<organism evidence="6">
    <name type="scientific">Mucor ambiguus</name>
    <dbReference type="NCBI Taxonomy" id="91626"/>
    <lineage>
        <taxon>Eukaryota</taxon>
        <taxon>Fungi</taxon>
        <taxon>Fungi incertae sedis</taxon>
        <taxon>Mucoromycota</taxon>
        <taxon>Mucoromycotina</taxon>
        <taxon>Mucoromycetes</taxon>
        <taxon>Mucorales</taxon>
        <taxon>Mucorineae</taxon>
        <taxon>Mucoraceae</taxon>
        <taxon>Mucor</taxon>
    </lineage>
</organism>
<evidence type="ECO:0008006" key="8">
    <source>
        <dbReference type="Google" id="ProtNLM"/>
    </source>
</evidence>
<comment type="subcellular location">
    <subcellularLocation>
        <location evidence="1">Membrane</location>
        <topology evidence="1">Multi-pass membrane protein</topology>
    </subcellularLocation>
</comment>
<dbReference type="AlphaFoldDB" id="A0A0C9MCU5"/>
<feature type="transmembrane region" description="Helical" evidence="5">
    <location>
        <begin position="41"/>
        <end position="59"/>
    </location>
</feature>
<dbReference type="Proteomes" id="UP000053815">
    <property type="component" value="Unassembled WGS sequence"/>
</dbReference>
<keyword evidence="2 5" id="KW-0812">Transmembrane</keyword>
<keyword evidence="3 5" id="KW-1133">Transmembrane helix</keyword>
<evidence type="ECO:0000256" key="5">
    <source>
        <dbReference type="SAM" id="Phobius"/>
    </source>
</evidence>
<sequence length="179" mass="20110">MVSRTKLENIYGLVFNLINLSLYLLAAIASLMKAIVAPSSVSQVLTCVYALILSLALLVMESKSFDMAVYYFRFFTLYRGRAMLAILLGSIVLSNSEHLFLLAAGILNLVFGLTYLVLSFIPQTPVPRPVYDNWQNWKEYSAEGLDLERPVDSSNMMDSANRLKMSMLEKPQQSKVNPI</sequence>
<keyword evidence="4 5" id="KW-0472">Membrane</keyword>
<reference evidence="6" key="1">
    <citation type="submission" date="2014-09" db="EMBL/GenBank/DDBJ databases">
        <title>Draft genome sequence of an oleaginous Mucoromycotina fungus Mucor ambiguus NBRC6742.</title>
        <authorList>
            <person name="Takeda I."/>
            <person name="Yamane N."/>
            <person name="Morita T."/>
            <person name="Tamano K."/>
            <person name="Machida M."/>
            <person name="Baker S."/>
            <person name="Koike H."/>
        </authorList>
    </citation>
    <scope>NUCLEOTIDE SEQUENCE</scope>
    <source>
        <strain evidence="6">NBRC 6742</strain>
    </source>
</reference>
<evidence type="ECO:0000256" key="2">
    <source>
        <dbReference type="ARBA" id="ARBA00022692"/>
    </source>
</evidence>
<dbReference type="PANTHER" id="PTHR28128:SF1">
    <property type="entry name" value="GOLGI APPARATUS MEMBRANE PROTEIN TVP15"/>
    <property type="match status" value="1"/>
</dbReference>
<evidence type="ECO:0000256" key="4">
    <source>
        <dbReference type="ARBA" id="ARBA00023136"/>
    </source>
</evidence>
<protein>
    <recommendedName>
        <fullName evidence="8">COPI associated protein</fullName>
    </recommendedName>
</protein>
<name>A0A0C9MCU5_9FUNG</name>
<dbReference type="PANTHER" id="PTHR28128">
    <property type="entry name" value="GOLGI APPARATUS MEMBRANE PROTEIN TVP15"/>
    <property type="match status" value="1"/>
</dbReference>
<evidence type="ECO:0000313" key="6">
    <source>
        <dbReference type="EMBL" id="GAN08456.1"/>
    </source>
</evidence>
<feature type="transmembrane region" description="Helical" evidence="5">
    <location>
        <begin position="71"/>
        <end position="93"/>
    </location>
</feature>
<feature type="transmembrane region" description="Helical" evidence="5">
    <location>
        <begin position="12"/>
        <end position="35"/>
    </location>
</feature>